<evidence type="ECO:0000313" key="2">
    <source>
        <dbReference type="EMBL" id="PQO38744.1"/>
    </source>
</evidence>
<sequence length="508" mass="57094">MGPDNGWTGRLLRIALGQKSMTRWIVMATAMAMALGIRTASAQYDTPDINLYAPPIPASPSDRAVSADQAAALQAQIDELKRELARQKFNNGGVPAMNVSVPNNGAPDIVEDVDSLMKWRESVERSEEKAAAAAALKPSVKVGGRFFYDVADFSQNQASLNQVGDAEDEMRLRWCWIELGGNVLENTTYRVWFDVAAQVSLLDVYLDFGELPFIQNFRVGHFFEPFSMEQLTPNKYLETMERSSPFLLGRNMGIMAHSDNAEANWTYGVGLFVSEQGSKPPFYEGDTDASAITGRVTYLPWYDEASDGRGLIHLGAGYSWRHLGDGNTQFQNRPDSALAPVIVNTGLIDADYYHLAGLEAAYVYGSFTLQSAYHWVSVDTDNFGSESFDHYYVQASYFLTGENRSYNRRSGSFSNRVVPYENFFRVRTEDNYICNGLGAWELAYRFSHDDLNSDNIFGGTDYRHLAGLNWYLSPFTRVMFQYVYSNTDDQVASNGELHVFQTRLQFDF</sequence>
<dbReference type="Gene3D" id="2.40.160.10">
    <property type="entry name" value="Porin"/>
    <property type="match status" value="1"/>
</dbReference>
<reference evidence="2 3" key="1">
    <citation type="submission" date="2018-02" db="EMBL/GenBank/DDBJ databases">
        <title>Comparative genomes isolates from brazilian mangrove.</title>
        <authorList>
            <person name="Araujo J.E."/>
            <person name="Taketani R.G."/>
            <person name="Silva M.C.P."/>
            <person name="Loureco M.V."/>
            <person name="Andreote F.D."/>
        </authorList>
    </citation>
    <scope>NUCLEOTIDE SEQUENCE [LARGE SCALE GENOMIC DNA]</scope>
    <source>
        <strain evidence="2 3">HEX-2 MGV</strain>
    </source>
</reference>
<keyword evidence="1" id="KW-0175">Coiled coil</keyword>
<feature type="coiled-coil region" evidence="1">
    <location>
        <begin position="63"/>
        <end position="90"/>
    </location>
</feature>
<protein>
    <recommendedName>
        <fullName evidence="4">Porin</fullName>
    </recommendedName>
</protein>
<evidence type="ECO:0000313" key="3">
    <source>
        <dbReference type="Proteomes" id="UP000240009"/>
    </source>
</evidence>
<dbReference type="InterPro" id="IPR010870">
    <property type="entry name" value="Porin_O/P"/>
</dbReference>
<name>A0A2S8G3M1_9BACT</name>
<gene>
    <name evidence="2" type="ORF">C5Y96_02365</name>
</gene>
<proteinExistence type="predicted"/>
<dbReference type="InterPro" id="IPR023614">
    <property type="entry name" value="Porin_dom_sf"/>
</dbReference>
<dbReference type="SUPFAM" id="SSF56935">
    <property type="entry name" value="Porins"/>
    <property type="match status" value="1"/>
</dbReference>
<dbReference type="AlphaFoldDB" id="A0A2S8G3M1"/>
<organism evidence="2 3">
    <name type="scientific">Blastopirellula marina</name>
    <dbReference type="NCBI Taxonomy" id="124"/>
    <lineage>
        <taxon>Bacteria</taxon>
        <taxon>Pseudomonadati</taxon>
        <taxon>Planctomycetota</taxon>
        <taxon>Planctomycetia</taxon>
        <taxon>Pirellulales</taxon>
        <taxon>Pirellulaceae</taxon>
        <taxon>Blastopirellula</taxon>
    </lineage>
</organism>
<comment type="caution">
    <text evidence="2">The sequence shown here is derived from an EMBL/GenBank/DDBJ whole genome shotgun (WGS) entry which is preliminary data.</text>
</comment>
<evidence type="ECO:0000256" key="1">
    <source>
        <dbReference type="SAM" id="Coils"/>
    </source>
</evidence>
<evidence type="ECO:0008006" key="4">
    <source>
        <dbReference type="Google" id="ProtNLM"/>
    </source>
</evidence>
<accession>A0A2S8G3M1</accession>
<dbReference type="EMBL" id="PUIA01000016">
    <property type="protein sequence ID" value="PQO38744.1"/>
    <property type="molecule type" value="Genomic_DNA"/>
</dbReference>
<dbReference type="Pfam" id="PF07396">
    <property type="entry name" value="Porin_O_P"/>
    <property type="match status" value="1"/>
</dbReference>
<dbReference type="Proteomes" id="UP000240009">
    <property type="component" value="Unassembled WGS sequence"/>
</dbReference>